<evidence type="ECO:0000313" key="3">
    <source>
        <dbReference type="Proteomes" id="UP000030748"/>
    </source>
</evidence>
<feature type="non-terminal residue" evidence="2">
    <location>
        <position position="189"/>
    </location>
</feature>
<keyword evidence="3" id="KW-1185">Reference proteome</keyword>
<reference evidence="2 3" key="1">
    <citation type="journal article" date="2013" name="Proc. Natl. Acad. Sci. U.S.A.">
        <title>Fine-scale variation in meiotic recombination in Mimulus inferred from population shotgun sequencing.</title>
        <authorList>
            <person name="Hellsten U."/>
            <person name="Wright K.M."/>
            <person name="Jenkins J."/>
            <person name="Shu S."/>
            <person name="Yuan Y."/>
            <person name="Wessler S.R."/>
            <person name="Schmutz J."/>
            <person name="Willis J.H."/>
            <person name="Rokhsar D.S."/>
        </authorList>
    </citation>
    <scope>NUCLEOTIDE SEQUENCE [LARGE SCALE GENOMIC DNA]</scope>
    <source>
        <strain evidence="3">cv. DUN x IM62</strain>
    </source>
</reference>
<name>A0A022PWW8_ERYGU</name>
<gene>
    <name evidence="2" type="ORF">MIMGU_mgv1a027003mg</name>
</gene>
<dbReference type="PANTHER" id="PTHR21654">
    <property type="entry name" value="FI21293P1"/>
    <property type="match status" value="1"/>
</dbReference>
<accession>A0A022PWW8</accession>
<protein>
    <submittedName>
        <fullName evidence="2">Uncharacterized protein</fullName>
    </submittedName>
</protein>
<evidence type="ECO:0000256" key="1">
    <source>
        <dbReference type="SAM" id="MobiDB-lite"/>
    </source>
</evidence>
<proteinExistence type="predicted"/>
<feature type="compositionally biased region" description="Low complexity" evidence="1">
    <location>
        <begin position="24"/>
        <end position="48"/>
    </location>
</feature>
<organism evidence="2 3">
    <name type="scientific">Erythranthe guttata</name>
    <name type="common">Yellow monkey flower</name>
    <name type="synonym">Mimulus guttatus</name>
    <dbReference type="NCBI Taxonomy" id="4155"/>
    <lineage>
        <taxon>Eukaryota</taxon>
        <taxon>Viridiplantae</taxon>
        <taxon>Streptophyta</taxon>
        <taxon>Embryophyta</taxon>
        <taxon>Tracheophyta</taxon>
        <taxon>Spermatophyta</taxon>
        <taxon>Magnoliopsida</taxon>
        <taxon>eudicotyledons</taxon>
        <taxon>Gunneridae</taxon>
        <taxon>Pentapetalae</taxon>
        <taxon>asterids</taxon>
        <taxon>lamiids</taxon>
        <taxon>Lamiales</taxon>
        <taxon>Phrymaceae</taxon>
        <taxon>Erythranthe</taxon>
    </lineage>
</organism>
<dbReference type="Proteomes" id="UP000030748">
    <property type="component" value="Unassembled WGS sequence"/>
</dbReference>
<feature type="region of interest" description="Disordered" evidence="1">
    <location>
        <begin position="24"/>
        <end position="90"/>
    </location>
</feature>
<sequence length="189" mass="21863">MHHQKDIISKSRSVHFGELEAIYNSTPTSNNINNNQANQTGPSPSHSHIPPPVTAHLPLSEEEAGSDSLKNNNADKKPKNRKKKKKTETSYMYSELVDPMSEFFENFTKQVMDHQESLHRKFSEAVERLDEERRAREEAWRNQELAHFEEESLARARDRASAKSREAMIVSYLEKITGQRIDFPSEIER</sequence>
<dbReference type="AlphaFoldDB" id="A0A022PWW8"/>
<dbReference type="EMBL" id="KI632284">
    <property type="protein sequence ID" value="EYU20301.1"/>
    <property type="molecule type" value="Genomic_DNA"/>
</dbReference>
<evidence type="ECO:0000313" key="2">
    <source>
        <dbReference type="EMBL" id="EYU20301.1"/>
    </source>
</evidence>
<dbReference type="PANTHER" id="PTHR21654:SF31">
    <property type="entry name" value="OS02G0104500 PROTEIN"/>
    <property type="match status" value="1"/>
</dbReference>
<dbReference type="STRING" id="4155.A0A022PWW8"/>
<dbReference type="eggNOG" id="KOG4282">
    <property type="taxonomic scope" value="Eukaryota"/>
</dbReference>